<protein>
    <submittedName>
        <fullName evidence="1">CLUMA_CG008678, isoform A</fullName>
    </submittedName>
</protein>
<dbReference type="Proteomes" id="UP000183832">
    <property type="component" value="Unassembled WGS sequence"/>
</dbReference>
<gene>
    <name evidence="1" type="ORF">CLUMA_CG008678</name>
</gene>
<dbReference type="EMBL" id="CVRI01000041">
    <property type="protein sequence ID" value="CRK95325.1"/>
    <property type="molecule type" value="Genomic_DNA"/>
</dbReference>
<sequence>MKLSNISTSLLKTKKWIKISSTNK</sequence>
<accession>A0A1J1I4X1</accession>
<evidence type="ECO:0000313" key="1">
    <source>
        <dbReference type="EMBL" id="CRK95325.1"/>
    </source>
</evidence>
<keyword evidence="2" id="KW-1185">Reference proteome</keyword>
<organism evidence="1 2">
    <name type="scientific">Clunio marinus</name>
    <dbReference type="NCBI Taxonomy" id="568069"/>
    <lineage>
        <taxon>Eukaryota</taxon>
        <taxon>Metazoa</taxon>
        <taxon>Ecdysozoa</taxon>
        <taxon>Arthropoda</taxon>
        <taxon>Hexapoda</taxon>
        <taxon>Insecta</taxon>
        <taxon>Pterygota</taxon>
        <taxon>Neoptera</taxon>
        <taxon>Endopterygota</taxon>
        <taxon>Diptera</taxon>
        <taxon>Nematocera</taxon>
        <taxon>Chironomoidea</taxon>
        <taxon>Chironomidae</taxon>
        <taxon>Clunio</taxon>
    </lineage>
</organism>
<proteinExistence type="predicted"/>
<reference evidence="1 2" key="1">
    <citation type="submission" date="2015-04" db="EMBL/GenBank/DDBJ databases">
        <authorList>
            <person name="Syromyatnikov M.Y."/>
            <person name="Popov V.N."/>
        </authorList>
    </citation>
    <scope>NUCLEOTIDE SEQUENCE [LARGE SCALE GENOMIC DNA]</scope>
</reference>
<name>A0A1J1I4X1_9DIPT</name>
<dbReference type="AlphaFoldDB" id="A0A1J1I4X1"/>
<evidence type="ECO:0000313" key="2">
    <source>
        <dbReference type="Proteomes" id="UP000183832"/>
    </source>
</evidence>